<dbReference type="AlphaFoldDB" id="A0AAD4QT32"/>
<organism evidence="1 2">
    <name type="scientific">Ditylenchus destructor</name>
    <dbReference type="NCBI Taxonomy" id="166010"/>
    <lineage>
        <taxon>Eukaryota</taxon>
        <taxon>Metazoa</taxon>
        <taxon>Ecdysozoa</taxon>
        <taxon>Nematoda</taxon>
        <taxon>Chromadorea</taxon>
        <taxon>Rhabditida</taxon>
        <taxon>Tylenchina</taxon>
        <taxon>Tylenchomorpha</taxon>
        <taxon>Sphaerularioidea</taxon>
        <taxon>Anguinidae</taxon>
        <taxon>Anguininae</taxon>
        <taxon>Ditylenchus</taxon>
    </lineage>
</organism>
<reference evidence="1" key="1">
    <citation type="submission" date="2022-01" db="EMBL/GenBank/DDBJ databases">
        <title>Genome Sequence Resource for Two Populations of Ditylenchus destructor, the Migratory Endoparasitic Phytonematode.</title>
        <authorList>
            <person name="Zhang H."/>
            <person name="Lin R."/>
            <person name="Xie B."/>
        </authorList>
    </citation>
    <scope>NUCLEOTIDE SEQUENCE</scope>
    <source>
        <strain evidence="1">BazhouSP</strain>
    </source>
</reference>
<name>A0AAD4QT32_9BILA</name>
<dbReference type="EMBL" id="JAKKPZ010000227">
    <property type="protein sequence ID" value="KAI1698246.1"/>
    <property type="molecule type" value="Genomic_DNA"/>
</dbReference>
<evidence type="ECO:0000313" key="2">
    <source>
        <dbReference type="Proteomes" id="UP001201812"/>
    </source>
</evidence>
<comment type="caution">
    <text evidence="1">The sequence shown here is derived from an EMBL/GenBank/DDBJ whole genome shotgun (WGS) entry which is preliminary data.</text>
</comment>
<keyword evidence="2" id="KW-1185">Reference proteome</keyword>
<dbReference type="Proteomes" id="UP001201812">
    <property type="component" value="Unassembled WGS sequence"/>
</dbReference>
<proteinExistence type="predicted"/>
<evidence type="ECO:0000313" key="1">
    <source>
        <dbReference type="EMBL" id="KAI1698246.1"/>
    </source>
</evidence>
<protein>
    <submittedName>
        <fullName evidence="1">Uncharacterized protein</fullName>
    </submittedName>
</protein>
<accession>A0AAD4QT32</accession>
<gene>
    <name evidence="1" type="ORF">DdX_18014</name>
</gene>
<sequence length="290" mass="33042">MNCRVPIYFVMKTAINMIEHIFGCRKSTVYGSFKSTACNRNKASKKKKRKRQHLVKRNLLTQEQSDEEGNTLNKEPKLRTGLKTCKISITSTVGRMAYIAINANWTLSNFVPISEQCANVVPINSVPYTQSIEPNSKTNIEGNSIVRSSLYQHIKRGELFATEPKVAVSSFHFSCIFQARASSLEMELQRKNFIKHSPPPFNQATIETKSTNTQRKRLTKLRSIMATTNPMEHDHLTLIPALAVRILYPTESSSWITSGCMEDQWSWNTTQRNALLPTQRKSEKSFSFLC</sequence>